<keyword evidence="3" id="KW-1133">Transmembrane helix</keyword>
<dbReference type="AlphaFoldDB" id="A0AAE1AU26"/>
<feature type="region of interest" description="Disordered" evidence="2">
    <location>
        <begin position="264"/>
        <end position="295"/>
    </location>
</feature>
<evidence type="ECO:0000259" key="4">
    <source>
        <dbReference type="PROSITE" id="PS50850"/>
    </source>
</evidence>
<feature type="transmembrane region" description="Helical" evidence="3">
    <location>
        <begin position="482"/>
        <end position="502"/>
    </location>
</feature>
<sequence length="582" mass="62294">MTSSIPVSTVPDGGYGWVIVFCSFMIHVMGPSMLLSLSVMYVAWLDEFGSGRGFTSWTVSLAFAVFLTEGPLVASLASRVGNQATVFCGAVLFSAGFCLSYFANSVEVLIVCIGFITGLGCGFTYLPAIASVANYFEKRRSLALGIATSGTGIGSFLLAPVYHWLILTYGWRGTLLIAGACQLNLCALALLMRPFKPTLYEKRVSIKHESASDLILNESLLKTNKGDTTEREYSQHLTPHLASEGEEFVGCHTNEDQTEYHVFASSGDPTGGNRDKRRGGSLVQLAPSSGGQSRTFSSATELRVKRGLRNNSIDRSHLALDVMMSGSLHSLSMIDKSGVVLRPNADASYSLRNQDTESVTKASLWHSCFSFFLSVITNFSLLKRLDFSLLIISNVLTNLSYLMPVLFMVDRATASGIDKASSASLVSVYGAGNVIGRLVCGFLGDRSMVDRTVCYVLILVVCGLATCLSPLCGSSIGLHGLYALIFGLTIGGFTTLVPVVTMDIVGVSLVGQSYGLVLLFSGIPGALGPPLAGFVYDWTSDYTASFVLHGVFVLLSAAVLLPVIIMKRARKQRLLATEAAAD</sequence>
<dbReference type="SUPFAM" id="SSF103473">
    <property type="entry name" value="MFS general substrate transporter"/>
    <property type="match status" value="1"/>
</dbReference>
<feature type="transmembrane region" description="Helical" evidence="3">
    <location>
        <begin position="387"/>
        <end position="409"/>
    </location>
</feature>
<dbReference type="InterPro" id="IPR020846">
    <property type="entry name" value="MFS_dom"/>
</dbReference>
<proteinExistence type="predicted"/>
<comment type="caution">
    <text evidence="5">The sequence shown here is derived from an EMBL/GenBank/DDBJ whole genome shotgun (WGS) entry which is preliminary data.</text>
</comment>
<comment type="subcellular location">
    <subcellularLocation>
        <location evidence="1">Membrane</location>
        <topology evidence="1">Multi-pass membrane protein</topology>
    </subcellularLocation>
</comment>
<dbReference type="EMBL" id="JAWDGP010001162">
    <property type="protein sequence ID" value="KAK3793958.1"/>
    <property type="molecule type" value="Genomic_DNA"/>
</dbReference>
<keyword evidence="6" id="KW-1185">Reference proteome</keyword>
<evidence type="ECO:0000256" key="2">
    <source>
        <dbReference type="SAM" id="MobiDB-lite"/>
    </source>
</evidence>
<evidence type="ECO:0000256" key="3">
    <source>
        <dbReference type="SAM" id="Phobius"/>
    </source>
</evidence>
<dbReference type="CDD" id="cd17352">
    <property type="entry name" value="MFS_MCT_SLC16"/>
    <property type="match status" value="1"/>
</dbReference>
<reference evidence="5" key="1">
    <citation type="journal article" date="2023" name="G3 (Bethesda)">
        <title>A reference genome for the long-term kleptoplast-retaining sea slug Elysia crispata morphotype clarki.</title>
        <authorList>
            <person name="Eastman K.E."/>
            <person name="Pendleton A.L."/>
            <person name="Shaikh M.A."/>
            <person name="Suttiyut T."/>
            <person name="Ogas R."/>
            <person name="Tomko P."/>
            <person name="Gavelis G."/>
            <person name="Widhalm J.R."/>
            <person name="Wisecaver J.H."/>
        </authorList>
    </citation>
    <scope>NUCLEOTIDE SEQUENCE</scope>
    <source>
        <strain evidence="5">ECLA1</strain>
    </source>
</reference>
<dbReference type="PANTHER" id="PTHR11360:SF284">
    <property type="entry name" value="EG:103B4.3 PROTEIN-RELATED"/>
    <property type="match status" value="1"/>
</dbReference>
<feature type="compositionally biased region" description="Polar residues" evidence="2">
    <location>
        <begin position="286"/>
        <end position="295"/>
    </location>
</feature>
<organism evidence="5 6">
    <name type="scientific">Elysia crispata</name>
    <name type="common">lettuce slug</name>
    <dbReference type="NCBI Taxonomy" id="231223"/>
    <lineage>
        <taxon>Eukaryota</taxon>
        <taxon>Metazoa</taxon>
        <taxon>Spiralia</taxon>
        <taxon>Lophotrochozoa</taxon>
        <taxon>Mollusca</taxon>
        <taxon>Gastropoda</taxon>
        <taxon>Heterobranchia</taxon>
        <taxon>Euthyneura</taxon>
        <taxon>Panpulmonata</taxon>
        <taxon>Sacoglossa</taxon>
        <taxon>Placobranchoidea</taxon>
        <taxon>Plakobranchidae</taxon>
        <taxon>Elysia</taxon>
    </lineage>
</organism>
<dbReference type="InterPro" id="IPR011701">
    <property type="entry name" value="MFS"/>
</dbReference>
<feature type="transmembrane region" description="Helical" evidence="3">
    <location>
        <begin position="514"/>
        <end position="536"/>
    </location>
</feature>
<keyword evidence="3" id="KW-0472">Membrane</keyword>
<dbReference type="InterPro" id="IPR036259">
    <property type="entry name" value="MFS_trans_sf"/>
</dbReference>
<evidence type="ECO:0000256" key="1">
    <source>
        <dbReference type="ARBA" id="ARBA00004141"/>
    </source>
</evidence>
<feature type="transmembrane region" description="Helical" evidence="3">
    <location>
        <begin position="84"/>
        <end position="102"/>
    </location>
</feature>
<feature type="transmembrane region" description="Helical" evidence="3">
    <location>
        <begin position="142"/>
        <end position="165"/>
    </location>
</feature>
<evidence type="ECO:0000313" key="5">
    <source>
        <dbReference type="EMBL" id="KAK3793958.1"/>
    </source>
</evidence>
<dbReference type="GO" id="GO:0016020">
    <property type="term" value="C:membrane"/>
    <property type="evidence" value="ECO:0007669"/>
    <property type="project" value="UniProtKB-SubCell"/>
</dbReference>
<dbReference type="Pfam" id="PF07690">
    <property type="entry name" value="MFS_1"/>
    <property type="match status" value="2"/>
</dbReference>
<feature type="transmembrane region" description="Helical" evidence="3">
    <location>
        <begin position="542"/>
        <end position="565"/>
    </location>
</feature>
<dbReference type="GO" id="GO:0008028">
    <property type="term" value="F:monocarboxylic acid transmembrane transporter activity"/>
    <property type="evidence" value="ECO:0007669"/>
    <property type="project" value="TreeGrafter"/>
</dbReference>
<feature type="transmembrane region" description="Helical" evidence="3">
    <location>
        <begin position="453"/>
        <end position="476"/>
    </location>
</feature>
<feature type="transmembrane region" description="Helical" evidence="3">
    <location>
        <begin position="15"/>
        <end position="44"/>
    </location>
</feature>
<feature type="domain" description="Major facilitator superfamily (MFS) profile" evidence="4">
    <location>
        <begin position="16"/>
        <end position="568"/>
    </location>
</feature>
<dbReference type="Gene3D" id="1.20.1250.20">
    <property type="entry name" value="MFS general substrate transporter like domains"/>
    <property type="match status" value="2"/>
</dbReference>
<gene>
    <name evidence="5" type="ORF">RRG08_023053</name>
</gene>
<feature type="transmembrane region" description="Helical" evidence="3">
    <location>
        <begin position="171"/>
        <end position="192"/>
    </location>
</feature>
<dbReference type="PANTHER" id="PTHR11360">
    <property type="entry name" value="MONOCARBOXYLATE TRANSPORTER"/>
    <property type="match status" value="1"/>
</dbReference>
<evidence type="ECO:0000313" key="6">
    <source>
        <dbReference type="Proteomes" id="UP001283361"/>
    </source>
</evidence>
<dbReference type="Proteomes" id="UP001283361">
    <property type="component" value="Unassembled WGS sequence"/>
</dbReference>
<protein>
    <recommendedName>
        <fullName evidence="4">Major facilitator superfamily (MFS) profile domain-containing protein</fullName>
    </recommendedName>
</protein>
<accession>A0AAE1AU26</accession>
<dbReference type="InterPro" id="IPR050327">
    <property type="entry name" value="Proton-linked_MCT"/>
</dbReference>
<dbReference type="PROSITE" id="PS50850">
    <property type="entry name" value="MFS"/>
    <property type="match status" value="1"/>
</dbReference>
<keyword evidence="3" id="KW-0812">Transmembrane</keyword>
<feature type="transmembrane region" description="Helical" evidence="3">
    <location>
        <begin position="108"/>
        <end position="130"/>
    </location>
</feature>
<feature type="transmembrane region" description="Helical" evidence="3">
    <location>
        <begin position="56"/>
        <end position="77"/>
    </location>
</feature>
<name>A0AAE1AU26_9GAST</name>